<reference evidence="2 3" key="1">
    <citation type="submission" date="2014-10" db="EMBL/GenBank/DDBJ databases">
        <title>Draft genome of the hookworm Ancylostoma caninum.</title>
        <authorList>
            <person name="Mitreva M."/>
        </authorList>
    </citation>
    <scope>NUCLEOTIDE SEQUENCE [LARGE SCALE GENOMIC DNA]</scope>
    <source>
        <strain evidence="2 3">Baltimore</strain>
    </source>
</reference>
<evidence type="ECO:0000313" key="2">
    <source>
        <dbReference type="EMBL" id="RCN35980.1"/>
    </source>
</evidence>
<comment type="caution">
    <text evidence="2">The sequence shown here is derived from an EMBL/GenBank/DDBJ whole genome shotgun (WGS) entry which is preliminary data.</text>
</comment>
<sequence length="153" mass="16995">MADLLSPDENSGTLNTCVTSTEGPSQVQSVTAPPNHEQQEDDESDVHIGDNNDVENQAEDLLPPLPPPQNRETVKKSNTGPQVSIPVISLKRQDPRYGPNICGDSSDGEEELQWYRPKSRQSSPESESTRELPVATQTTPKRIDTKKPWYLCR</sequence>
<name>A0A368FYZ5_ANCCA</name>
<feature type="region of interest" description="Disordered" evidence="1">
    <location>
        <begin position="1"/>
        <end position="153"/>
    </location>
</feature>
<accession>A0A368FYZ5</accession>
<keyword evidence="3" id="KW-1185">Reference proteome</keyword>
<dbReference type="EMBL" id="JOJR01000603">
    <property type="protein sequence ID" value="RCN35980.1"/>
    <property type="molecule type" value="Genomic_DNA"/>
</dbReference>
<proteinExistence type="predicted"/>
<protein>
    <submittedName>
        <fullName evidence="2">Uncharacterized protein</fullName>
    </submittedName>
</protein>
<evidence type="ECO:0000256" key="1">
    <source>
        <dbReference type="SAM" id="MobiDB-lite"/>
    </source>
</evidence>
<organism evidence="2 3">
    <name type="scientific">Ancylostoma caninum</name>
    <name type="common">Dog hookworm</name>
    <dbReference type="NCBI Taxonomy" id="29170"/>
    <lineage>
        <taxon>Eukaryota</taxon>
        <taxon>Metazoa</taxon>
        <taxon>Ecdysozoa</taxon>
        <taxon>Nematoda</taxon>
        <taxon>Chromadorea</taxon>
        <taxon>Rhabditida</taxon>
        <taxon>Rhabditina</taxon>
        <taxon>Rhabditomorpha</taxon>
        <taxon>Strongyloidea</taxon>
        <taxon>Ancylostomatidae</taxon>
        <taxon>Ancylostomatinae</taxon>
        <taxon>Ancylostoma</taxon>
    </lineage>
</organism>
<gene>
    <name evidence="2" type="ORF">ANCCAN_18145</name>
</gene>
<feature type="compositionally biased region" description="Polar residues" evidence="1">
    <location>
        <begin position="8"/>
        <end position="32"/>
    </location>
</feature>
<dbReference type="Proteomes" id="UP000252519">
    <property type="component" value="Unassembled WGS sequence"/>
</dbReference>
<dbReference type="AlphaFoldDB" id="A0A368FYZ5"/>
<evidence type="ECO:0000313" key="3">
    <source>
        <dbReference type="Proteomes" id="UP000252519"/>
    </source>
</evidence>